<evidence type="ECO:0000259" key="1">
    <source>
        <dbReference type="Pfam" id="PF19502"/>
    </source>
</evidence>
<evidence type="ECO:0000313" key="2">
    <source>
        <dbReference type="EMBL" id="QGH33255.1"/>
    </source>
</evidence>
<organism evidence="2 3">
    <name type="scientific">Gracilibacillus salitolerans</name>
    <dbReference type="NCBI Taxonomy" id="2663022"/>
    <lineage>
        <taxon>Bacteria</taxon>
        <taxon>Bacillati</taxon>
        <taxon>Bacillota</taxon>
        <taxon>Bacilli</taxon>
        <taxon>Bacillales</taxon>
        <taxon>Bacillaceae</taxon>
        <taxon>Gracilibacillus</taxon>
    </lineage>
</organism>
<keyword evidence="3" id="KW-1185">Reference proteome</keyword>
<dbReference type="AlphaFoldDB" id="A0A5Q2TF04"/>
<gene>
    <name evidence="2" type="ORF">GI584_04020</name>
</gene>
<evidence type="ECO:0000313" key="3">
    <source>
        <dbReference type="Proteomes" id="UP000339690"/>
    </source>
</evidence>
<dbReference type="Proteomes" id="UP000339690">
    <property type="component" value="Chromosome"/>
</dbReference>
<dbReference type="Pfam" id="PF19502">
    <property type="entry name" value="DUF6036"/>
    <property type="match status" value="1"/>
</dbReference>
<protein>
    <recommendedName>
        <fullName evidence="1">DUF6036 domain-containing protein</fullName>
    </recommendedName>
</protein>
<dbReference type="SUPFAM" id="SSF81301">
    <property type="entry name" value="Nucleotidyltransferase"/>
    <property type="match status" value="1"/>
</dbReference>
<dbReference type="InterPro" id="IPR043519">
    <property type="entry name" value="NT_sf"/>
</dbReference>
<accession>A0A5Q2TF04</accession>
<reference evidence="2 3" key="1">
    <citation type="submission" date="2019-11" db="EMBL/GenBank/DDBJ databases">
        <title>Gracilibacillus salitolerans sp. nov., a moderate halophile isolated from a saline soil in northwest China.</title>
        <authorList>
            <person name="Gan L."/>
        </authorList>
    </citation>
    <scope>NUCLEOTIDE SEQUENCE [LARGE SCALE GENOMIC DNA]</scope>
    <source>
        <strain evidence="2 3">SCU50</strain>
    </source>
</reference>
<feature type="domain" description="DUF6036" evidence="1">
    <location>
        <begin position="28"/>
        <end position="181"/>
    </location>
</feature>
<proteinExistence type="predicted"/>
<name>A0A5Q2TF04_9BACI</name>
<dbReference type="EMBL" id="CP045915">
    <property type="protein sequence ID" value="QGH33255.1"/>
    <property type="molecule type" value="Genomic_DNA"/>
</dbReference>
<dbReference type="KEGG" id="grc:GI584_04020"/>
<sequence>MITVNEIKQVFPKLKKLSKFERQIQFAALITEYMKAKNIKPVIVGGLAVEIYTRNDYQTQDIDFVSDGWDKFNSILTDLGFIRTEREWYHTDLEIAVEVPSNVLEGSEEHIVELELLDGKNVYVISVEDIIIHRLEGIVFSTTYPKEDEDDEWAHRLFLIHRDNLDLTYLKEQAEATKVLSFIKEWMK</sequence>
<dbReference type="RefSeq" id="WP_153790328.1">
    <property type="nucleotide sequence ID" value="NZ_CP045915.1"/>
</dbReference>
<dbReference type="InterPro" id="IPR045792">
    <property type="entry name" value="DUF6036"/>
</dbReference>